<accession>A0ABT0YK75</accession>
<sequence length="321" mass="35816">MPGAADAGRPLSAAAAAAALQDLRWLLLSPPLLADGRYTAPIQRYAARDAREIEAWLDALERDARPLHDFLLAHAAPPLRLGRYAERLLEFFLRCGPTHRLLAANLPLRHPPGQLPGLDHTTRGEIDFLLEDREGQGWHWELAVKFFLCVARGESAQAEDFVGPDRAETLPGKLGKLFERQLAHEPPAPWNQRPWRPAAYTRGWMFYRHDRPAPVCEALAPGHLHGLWVDHGRLAELPDGRYLAMPRSRWMAPAFTTDETALTSRDAVGREISEAWQAAPPAGARRWPSAQLIALMVPRADGWHELQRCFVVPDGWSPAGA</sequence>
<dbReference type="Pfam" id="PF08907">
    <property type="entry name" value="DUF1853"/>
    <property type="match status" value="1"/>
</dbReference>
<protein>
    <submittedName>
        <fullName evidence="1">DUF1853 family protein</fullName>
    </submittedName>
</protein>
<name>A0ABT0YK75_9BURK</name>
<evidence type="ECO:0000313" key="2">
    <source>
        <dbReference type="Proteomes" id="UP001165541"/>
    </source>
</evidence>
<dbReference type="InterPro" id="IPR015003">
    <property type="entry name" value="DUF1853"/>
</dbReference>
<comment type="caution">
    <text evidence="1">The sequence shown here is derived from an EMBL/GenBank/DDBJ whole genome shotgun (WGS) entry which is preliminary data.</text>
</comment>
<evidence type="ECO:0000313" key="1">
    <source>
        <dbReference type="EMBL" id="MCM5678541.1"/>
    </source>
</evidence>
<keyword evidence="2" id="KW-1185">Reference proteome</keyword>
<gene>
    <name evidence="1" type="ORF">M8A51_03230</name>
</gene>
<proteinExistence type="predicted"/>
<reference evidence="1" key="1">
    <citation type="submission" date="2022-05" db="EMBL/GenBank/DDBJ databases">
        <title>Schlegelella sp. nov., isolated from mangrove soil.</title>
        <authorList>
            <person name="Liu Y."/>
            <person name="Ge X."/>
            <person name="Liu W."/>
        </authorList>
    </citation>
    <scope>NUCLEOTIDE SEQUENCE</scope>
    <source>
        <strain evidence="1">S2-27</strain>
    </source>
</reference>
<dbReference type="RefSeq" id="WP_251776689.1">
    <property type="nucleotide sequence ID" value="NZ_JAMKFE010000002.1"/>
</dbReference>
<dbReference type="EMBL" id="JAMKFE010000002">
    <property type="protein sequence ID" value="MCM5678541.1"/>
    <property type="molecule type" value="Genomic_DNA"/>
</dbReference>
<organism evidence="1 2">
    <name type="scientific">Caldimonas mangrovi</name>
    <dbReference type="NCBI Taxonomy" id="2944811"/>
    <lineage>
        <taxon>Bacteria</taxon>
        <taxon>Pseudomonadati</taxon>
        <taxon>Pseudomonadota</taxon>
        <taxon>Betaproteobacteria</taxon>
        <taxon>Burkholderiales</taxon>
        <taxon>Sphaerotilaceae</taxon>
        <taxon>Caldimonas</taxon>
    </lineage>
</organism>
<dbReference type="Proteomes" id="UP001165541">
    <property type="component" value="Unassembled WGS sequence"/>
</dbReference>